<dbReference type="EnsemblPlants" id="Pp3c17_10940V3.1">
    <property type="protein sequence ID" value="PAC:32905830.CDS.1"/>
    <property type="gene ID" value="Pp3c17_10940"/>
</dbReference>
<evidence type="ECO:0000313" key="3">
    <source>
        <dbReference type="Proteomes" id="UP000006727"/>
    </source>
</evidence>
<accession>A9SQU4</accession>
<organism evidence="1">
    <name type="scientific">Physcomitrium patens</name>
    <name type="common">Spreading-leaved earth moss</name>
    <name type="synonym">Physcomitrella patens</name>
    <dbReference type="NCBI Taxonomy" id="3218"/>
    <lineage>
        <taxon>Eukaryota</taxon>
        <taxon>Viridiplantae</taxon>
        <taxon>Streptophyta</taxon>
        <taxon>Embryophyta</taxon>
        <taxon>Bryophyta</taxon>
        <taxon>Bryophytina</taxon>
        <taxon>Bryopsida</taxon>
        <taxon>Funariidae</taxon>
        <taxon>Funariales</taxon>
        <taxon>Funariaceae</taxon>
        <taxon>Physcomitrium</taxon>
    </lineage>
</organism>
<dbReference type="EMBL" id="ABEU02000017">
    <property type="protein sequence ID" value="PNR36059.1"/>
    <property type="molecule type" value="Genomic_DNA"/>
</dbReference>
<reference evidence="1 3" key="2">
    <citation type="journal article" date="2018" name="Plant J.">
        <title>The Physcomitrella patens chromosome-scale assembly reveals moss genome structure and evolution.</title>
        <authorList>
            <person name="Lang D."/>
            <person name="Ullrich K.K."/>
            <person name="Murat F."/>
            <person name="Fuchs J."/>
            <person name="Jenkins J."/>
            <person name="Haas F.B."/>
            <person name="Piednoel M."/>
            <person name="Gundlach H."/>
            <person name="Van Bel M."/>
            <person name="Meyberg R."/>
            <person name="Vives C."/>
            <person name="Morata J."/>
            <person name="Symeonidi A."/>
            <person name="Hiss M."/>
            <person name="Muchero W."/>
            <person name="Kamisugi Y."/>
            <person name="Saleh O."/>
            <person name="Blanc G."/>
            <person name="Decker E.L."/>
            <person name="van Gessel N."/>
            <person name="Grimwood J."/>
            <person name="Hayes R.D."/>
            <person name="Graham S.W."/>
            <person name="Gunter L.E."/>
            <person name="McDaniel S.F."/>
            <person name="Hoernstein S.N.W."/>
            <person name="Larsson A."/>
            <person name="Li F.W."/>
            <person name="Perroud P.F."/>
            <person name="Phillips J."/>
            <person name="Ranjan P."/>
            <person name="Rokshar D.S."/>
            <person name="Rothfels C.J."/>
            <person name="Schneider L."/>
            <person name="Shu S."/>
            <person name="Stevenson D.W."/>
            <person name="Thummler F."/>
            <person name="Tillich M."/>
            <person name="Villarreal Aguilar J.C."/>
            <person name="Widiez T."/>
            <person name="Wong G.K."/>
            <person name="Wymore A."/>
            <person name="Zhang Y."/>
            <person name="Zimmer A.D."/>
            <person name="Quatrano R.S."/>
            <person name="Mayer K.F.X."/>
            <person name="Goodstein D."/>
            <person name="Casacuberta J.M."/>
            <person name="Vandepoele K."/>
            <person name="Reski R."/>
            <person name="Cuming A.C."/>
            <person name="Tuskan G.A."/>
            <person name="Maumus F."/>
            <person name="Salse J."/>
            <person name="Schmutz J."/>
            <person name="Rensing S.A."/>
        </authorList>
    </citation>
    <scope>NUCLEOTIDE SEQUENCE [LARGE SCALE GENOMIC DNA]</scope>
    <source>
        <strain evidence="2 3">cv. Gransden 2004</strain>
    </source>
</reference>
<protein>
    <submittedName>
        <fullName evidence="1 2">Uncharacterized protein</fullName>
    </submittedName>
</protein>
<reference evidence="1 3" key="1">
    <citation type="journal article" date="2008" name="Science">
        <title>The Physcomitrella genome reveals evolutionary insights into the conquest of land by plants.</title>
        <authorList>
            <person name="Rensing S."/>
            <person name="Lang D."/>
            <person name="Zimmer A."/>
            <person name="Terry A."/>
            <person name="Salamov A."/>
            <person name="Shapiro H."/>
            <person name="Nishiyama T."/>
            <person name="Perroud P.-F."/>
            <person name="Lindquist E."/>
            <person name="Kamisugi Y."/>
            <person name="Tanahashi T."/>
            <person name="Sakakibara K."/>
            <person name="Fujita T."/>
            <person name="Oishi K."/>
            <person name="Shin-I T."/>
            <person name="Kuroki Y."/>
            <person name="Toyoda A."/>
            <person name="Suzuki Y."/>
            <person name="Hashimoto A."/>
            <person name="Yamaguchi K."/>
            <person name="Sugano A."/>
            <person name="Kohara Y."/>
            <person name="Fujiyama A."/>
            <person name="Anterola A."/>
            <person name="Aoki S."/>
            <person name="Ashton N."/>
            <person name="Barbazuk W.B."/>
            <person name="Barker E."/>
            <person name="Bennetzen J."/>
            <person name="Bezanilla M."/>
            <person name="Blankenship R."/>
            <person name="Cho S.H."/>
            <person name="Dutcher S."/>
            <person name="Estelle M."/>
            <person name="Fawcett J.A."/>
            <person name="Gundlach H."/>
            <person name="Hanada K."/>
            <person name="Heyl A."/>
            <person name="Hicks K.A."/>
            <person name="Hugh J."/>
            <person name="Lohr M."/>
            <person name="Mayer K."/>
            <person name="Melkozernov A."/>
            <person name="Murata T."/>
            <person name="Nelson D."/>
            <person name="Pils B."/>
            <person name="Prigge M."/>
            <person name="Reiss B."/>
            <person name="Renner T."/>
            <person name="Rombauts S."/>
            <person name="Rushton P."/>
            <person name="Sanderfoot A."/>
            <person name="Schween G."/>
            <person name="Shiu S.-H."/>
            <person name="Stueber K."/>
            <person name="Theodoulou F.L."/>
            <person name="Tu H."/>
            <person name="Van de Peer Y."/>
            <person name="Verrier P.J."/>
            <person name="Waters E."/>
            <person name="Wood A."/>
            <person name="Yang L."/>
            <person name="Cove D."/>
            <person name="Cuming A."/>
            <person name="Hasebe M."/>
            <person name="Lucas S."/>
            <person name="Mishler D.B."/>
            <person name="Reski R."/>
            <person name="Grigoriev I."/>
            <person name="Quatrano R.S."/>
            <person name="Boore J.L."/>
        </authorList>
    </citation>
    <scope>NUCLEOTIDE SEQUENCE [LARGE SCALE GENOMIC DNA]</scope>
    <source>
        <strain evidence="2 3">cv. Gransden 2004</strain>
    </source>
</reference>
<name>A9SQU4_PHYPA</name>
<dbReference type="InParanoid" id="A9SQU4"/>
<reference evidence="2" key="3">
    <citation type="submission" date="2020-12" db="UniProtKB">
        <authorList>
            <consortium name="EnsemblPlants"/>
        </authorList>
    </citation>
    <scope>IDENTIFICATION</scope>
</reference>
<keyword evidence="3" id="KW-1185">Reference proteome</keyword>
<sequence length="123" mass="14379">MPSHVRTYLSYHEWLNDVEHGANSSYNHLRQHGCLKNALLKLFRRQYEASDFVSSPEAGGGTIHRRIFSCVILAFKWKNLTTLTFLRFTCKSIREFMSHATEALATQFYFVSTIQTHQQRRPV</sequence>
<dbReference type="AlphaFoldDB" id="A9SQU4"/>
<gene>
    <name evidence="1" type="ORF">PHYPA_021909</name>
</gene>
<dbReference type="Proteomes" id="UP000006727">
    <property type="component" value="Chromosome 17"/>
</dbReference>
<evidence type="ECO:0000313" key="1">
    <source>
        <dbReference type="EMBL" id="PNR36059.1"/>
    </source>
</evidence>
<proteinExistence type="predicted"/>
<dbReference type="Gramene" id="Pp3c17_10940V3.1">
    <property type="protein sequence ID" value="PAC:32905830.CDS.1"/>
    <property type="gene ID" value="Pp3c17_10940"/>
</dbReference>
<evidence type="ECO:0000313" key="2">
    <source>
        <dbReference type="EnsemblPlants" id="PAC:32905830.CDS.1"/>
    </source>
</evidence>